<dbReference type="OrthoDB" id="3619064at2"/>
<keyword evidence="1" id="KW-1133">Transmembrane helix</keyword>
<accession>A0A229SVF9</accession>
<comment type="caution">
    <text evidence="2">The sequence shown here is derived from an EMBL/GenBank/DDBJ whole genome shotgun (WGS) entry which is preliminary data.</text>
</comment>
<keyword evidence="3" id="KW-1185">Reference proteome</keyword>
<keyword evidence="1" id="KW-0472">Membrane</keyword>
<feature type="transmembrane region" description="Helical" evidence="1">
    <location>
        <begin position="65"/>
        <end position="88"/>
    </location>
</feature>
<evidence type="ECO:0000313" key="2">
    <source>
        <dbReference type="EMBL" id="OXM62946.1"/>
    </source>
</evidence>
<gene>
    <name evidence="2" type="ORF">CF165_31715</name>
</gene>
<reference evidence="3" key="1">
    <citation type="submission" date="2017-07" db="EMBL/GenBank/DDBJ databases">
        <title>Comparative genome mining reveals phylogenetic distribution patterns of secondary metabolites in Amycolatopsis.</title>
        <authorList>
            <person name="Adamek M."/>
            <person name="Alanjary M."/>
            <person name="Sales-Ortells H."/>
            <person name="Goodfellow M."/>
            <person name="Bull A.T."/>
            <person name="Kalinowski J."/>
            <person name="Ziemert N."/>
        </authorList>
    </citation>
    <scope>NUCLEOTIDE SEQUENCE [LARGE SCALE GENOMIC DNA]</scope>
    <source>
        <strain evidence="3">H5</strain>
    </source>
</reference>
<dbReference type="AlphaFoldDB" id="A0A229SVF9"/>
<keyword evidence="1" id="KW-0812">Transmembrane</keyword>
<evidence type="ECO:0000313" key="3">
    <source>
        <dbReference type="Proteomes" id="UP000215199"/>
    </source>
</evidence>
<dbReference type="RefSeq" id="WP_093951257.1">
    <property type="nucleotide sequence ID" value="NZ_NMUL01000038.1"/>
</dbReference>
<proteinExistence type="predicted"/>
<protein>
    <submittedName>
        <fullName evidence="2">Uncharacterized protein</fullName>
    </submittedName>
</protein>
<feature type="transmembrane region" description="Helical" evidence="1">
    <location>
        <begin position="31"/>
        <end position="53"/>
    </location>
</feature>
<evidence type="ECO:0000256" key="1">
    <source>
        <dbReference type="SAM" id="Phobius"/>
    </source>
</evidence>
<name>A0A229SVF9_9PSEU</name>
<dbReference type="Proteomes" id="UP000215199">
    <property type="component" value="Unassembled WGS sequence"/>
</dbReference>
<dbReference type="EMBL" id="NMUL01000038">
    <property type="protein sequence ID" value="OXM62946.1"/>
    <property type="molecule type" value="Genomic_DNA"/>
</dbReference>
<sequence length="178" mass="19335">MTTAEQAEVELANRQGLLHPSQRKTVLDGTFWVAAVLAAAGLVTAVVLPVTAIETRFGPGLASAGVVAALGPAIPILALAVWFGIVCLRRLADVRGGRLVAITGWTHDFGTQRPDREYPVVLFTRLSRGLNEQHFLKAGGKQFPLYRSTHLRERIQPERTNTVLVTPRSKILINVLPA</sequence>
<organism evidence="2 3">
    <name type="scientific">Amycolatopsis vastitatis</name>
    <dbReference type="NCBI Taxonomy" id="1905142"/>
    <lineage>
        <taxon>Bacteria</taxon>
        <taxon>Bacillati</taxon>
        <taxon>Actinomycetota</taxon>
        <taxon>Actinomycetes</taxon>
        <taxon>Pseudonocardiales</taxon>
        <taxon>Pseudonocardiaceae</taxon>
        <taxon>Amycolatopsis</taxon>
    </lineage>
</organism>